<accession>A0A7C3VRG9</accession>
<name>A0A7C3VRG9_9CYAN</name>
<protein>
    <submittedName>
        <fullName evidence="1">DUF4926 domain-containing protein</fullName>
    </submittedName>
</protein>
<evidence type="ECO:0000313" key="1">
    <source>
        <dbReference type="EMBL" id="HGG00235.1"/>
    </source>
</evidence>
<sequence>MAFELFKPVALREDLPQYNLRRGDVATVVEHHPAPDEDGYSLEVFNALGETIAVITVPESLLAPLKSNEVLHVRLLESA</sequence>
<comment type="caution">
    <text evidence="1">The sequence shown here is derived from an EMBL/GenBank/DDBJ whole genome shotgun (WGS) entry which is preliminary data.</text>
</comment>
<dbReference type="InterPro" id="IPR032568">
    <property type="entry name" value="DUF4926"/>
</dbReference>
<organism evidence="1">
    <name type="scientific">Planktothricoides sp. SpSt-374</name>
    <dbReference type="NCBI Taxonomy" id="2282167"/>
    <lineage>
        <taxon>Bacteria</taxon>
        <taxon>Bacillati</taxon>
        <taxon>Cyanobacteriota</taxon>
        <taxon>Cyanophyceae</taxon>
        <taxon>Oscillatoriophycideae</taxon>
        <taxon>Oscillatoriales</taxon>
        <taxon>Oscillatoriaceae</taxon>
        <taxon>Planktothricoides</taxon>
    </lineage>
</organism>
<dbReference type="EMBL" id="DSPX01000058">
    <property type="protein sequence ID" value="HGG00235.1"/>
    <property type="molecule type" value="Genomic_DNA"/>
</dbReference>
<dbReference type="Pfam" id="PF16277">
    <property type="entry name" value="DUF4926"/>
    <property type="match status" value="1"/>
</dbReference>
<gene>
    <name evidence="1" type="ORF">ENR15_06165</name>
</gene>
<reference evidence="1" key="1">
    <citation type="journal article" date="2020" name="mSystems">
        <title>Genome- and Community-Level Interaction Insights into Carbon Utilization and Element Cycling Functions of Hydrothermarchaeota in Hydrothermal Sediment.</title>
        <authorList>
            <person name="Zhou Z."/>
            <person name="Liu Y."/>
            <person name="Xu W."/>
            <person name="Pan J."/>
            <person name="Luo Z.H."/>
            <person name="Li M."/>
        </authorList>
    </citation>
    <scope>NUCLEOTIDE SEQUENCE [LARGE SCALE GENOMIC DNA]</scope>
    <source>
        <strain evidence="1">SpSt-374</strain>
    </source>
</reference>
<proteinExistence type="predicted"/>
<dbReference type="AlphaFoldDB" id="A0A7C3VRG9"/>